<feature type="binding site" evidence="10">
    <location>
        <begin position="243"/>
        <end position="245"/>
    </location>
    <ligand>
        <name>NAD(+)</name>
        <dbReference type="ChEBI" id="CHEBI:57540"/>
    </ligand>
</feature>
<evidence type="ECO:0000256" key="6">
    <source>
        <dbReference type="ARBA" id="ARBA00023027"/>
    </source>
</evidence>
<dbReference type="Gene3D" id="3.30.1600.10">
    <property type="entry name" value="SIR2/SIRT2 'Small Domain"/>
    <property type="match status" value="1"/>
</dbReference>
<dbReference type="EC" id="2.3.1.286" evidence="8"/>
<keyword evidence="7" id="KW-0496">Mitochondrion</keyword>
<keyword evidence="3 8" id="KW-0808">Transferase</keyword>
<evidence type="ECO:0000256" key="2">
    <source>
        <dbReference type="ARBA" id="ARBA00006924"/>
    </source>
</evidence>
<name>A0A4Y7Q3D6_9AGAM</name>
<evidence type="ECO:0000256" key="1">
    <source>
        <dbReference type="ARBA" id="ARBA00004173"/>
    </source>
</evidence>
<feature type="binding site" evidence="10">
    <location>
        <begin position="125"/>
        <end position="128"/>
    </location>
    <ligand>
        <name>NAD(+)</name>
        <dbReference type="ChEBI" id="CHEBI:57540"/>
    </ligand>
</feature>
<feature type="binding site" evidence="10">
    <location>
        <begin position="219"/>
        <end position="220"/>
    </location>
    <ligand>
        <name>NAD(+)</name>
        <dbReference type="ChEBI" id="CHEBI:57540"/>
    </ligand>
</feature>
<evidence type="ECO:0000256" key="10">
    <source>
        <dbReference type="PIRSR" id="PIRSR037938-2"/>
    </source>
</evidence>
<dbReference type="GO" id="GO:0070403">
    <property type="term" value="F:NAD+ binding"/>
    <property type="evidence" value="ECO:0007669"/>
    <property type="project" value="UniProtKB-UniRule"/>
</dbReference>
<evidence type="ECO:0000256" key="13">
    <source>
        <dbReference type="SAM" id="MobiDB-lite"/>
    </source>
</evidence>
<feature type="binding site" evidence="10">
    <location>
        <begin position="43"/>
        <end position="47"/>
    </location>
    <ligand>
        <name>NAD(+)</name>
        <dbReference type="ChEBI" id="CHEBI:57540"/>
    </ligand>
</feature>
<feature type="binding site" evidence="11 12">
    <location>
        <position position="153"/>
    </location>
    <ligand>
        <name>Zn(2+)</name>
        <dbReference type="ChEBI" id="CHEBI:29105"/>
    </ligand>
</feature>
<feature type="compositionally biased region" description="Basic and acidic residues" evidence="13">
    <location>
        <begin position="381"/>
        <end position="390"/>
    </location>
</feature>
<feature type="compositionally biased region" description="Polar residues" evidence="13">
    <location>
        <begin position="293"/>
        <end position="315"/>
    </location>
</feature>
<comment type="similarity">
    <text evidence="2 8">Belongs to the sirtuin family. Class I subfamily.</text>
</comment>
<dbReference type="Proteomes" id="UP000294933">
    <property type="component" value="Unassembled WGS sequence"/>
</dbReference>
<feature type="compositionally biased region" description="Basic and acidic residues" evidence="13">
    <location>
        <begin position="344"/>
        <end position="365"/>
    </location>
</feature>
<dbReference type="Gene3D" id="3.40.50.1220">
    <property type="entry name" value="TPP-binding domain"/>
    <property type="match status" value="1"/>
</dbReference>
<protein>
    <recommendedName>
        <fullName evidence="8">NAD-dependent protein deacetylase</fullName>
        <ecNumber evidence="8">2.3.1.286</ecNumber>
    </recommendedName>
</protein>
<evidence type="ECO:0000256" key="9">
    <source>
        <dbReference type="PIRSR" id="PIRSR037938-1"/>
    </source>
</evidence>
<evidence type="ECO:0000256" key="4">
    <source>
        <dbReference type="ARBA" id="ARBA00022723"/>
    </source>
</evidence>
<feature type="domain" description="Deacetylase sirtuin-type" evidence="14">
    <location>
        <begin position="15"/>
        <end position="277"/>
    </location>
</feature>
<feature type="binding site" evidence="11 12">
    <location>
        <position position="177"/>
    </location>
    <ligand>
        <name>Zn(2+)</name>
        <dbReference type="ChEBI" id="CHEBI:29105"/>
    </ligand>
</feature>
<dbReference type="GO" id="GO:0005634">
    <property type="term" value="C:nucleus"/>
    <property type="evidence" value="ECO:0007669"/>
    <property type="project" value="TreeGrafter"/>
</dbReference>
<sequence>MWKVSSLLHKDEIPQILDSLDVDGIAKYMKSDVCKNVFIMAGAGISTSAGIPDFRSPDTGLYANLARLKLPYPEAVFDISYFRKNPRPFYTLARELAPGQFRPSPAHSFIRLLAEKKLLRTCFTQNIDTLERRAGVPASMLVEAHGSFAEQHCIECHAEFPGDKIRTMIEAQEIPRCERKGCGGLVKPDIVFFGESLPPEFFKQVPKLRDADLLIVMGTSLTVHPFASLTGMVPEECPRLLINLDHVGGWGSRVNDVAILQKCDDAVRLLCKRLGWEDELEGLWEETAELVKQPTSSPKSEPSSRAATNSGVGQQTEEEKLKSEVDKLTEEIEQTLNLSAEHQSAVRDEIKASPEDAGEKGEQADQKSPISDSEVPSLAEVKTDVAEDVKAAGALEKGGDNSTDRKFNNEETGKLSTTAEPGKL</sequence>
<dbReference type="GO" id="GO:0005739">
    <property type="term" value="C:mitochondrion"/>
    <property type="evidence" value="ECO:0007669"/>
    <property type="project" value="UniProtKB-SubCell"/>
</dbReference>
<organism evidence="15 16">
    <name type="scientific">Rickenella mellea</name>
    <dbReference type="NCBI Taxonomy" id="50990"/>
    <lineage>
        <taxon>Eukaryota</taxon>
        <taxon>Fungi</taxon>
        <taxon>Dikarya</taxon>
        <taxon>Basidiomycota</taxon>
        <taxon>Agaricomycotina</taxon>
        <taxon>Agaricomycetes</taxon>
        <taxon>Hymenochaetales</taxon>
        <taxon>Rickenellaceae</taxon>
        <taxon>Rickenella</taxon>
    </lineage>
</organism>
<feature type="active site" description="Proton acceptor" evidence="9 12">
    <location>
        <position position="145"/>
    </location>
</feature>
<dbReference type="OrthoDB" id="420264at2759"/>
<feature type="region of interest" description="Disordered" evidence="13">
    <location>
        <begin position="337"/>
        <end position="424"/>
    </location>
</feature>
<keyword evidence="6 8" id="KW-0520">NAD</keyword>
<dbReference type="PANTHER" id="PTHR11085:SF6">
    <property type="entry name" value="NAD-DEPENDENT PROTEIN DEACETYLASE SIRTUIN-2"/>
    <property type="match status" value="1"/>
</dbReference>
<evidence type="ECO:0000259" key="14">
    <source>
        <dbReference type="PROSITE" id="PS50305"/>
    </source>
</evidence>
<dbReference type="EMBL" id="ML170176">
    <property type="protein sequence ID" value="TDL22163.1"/>
    <property type="molecule type" value="Genomic_DNA"/>
</dbReference>
<dbReference type="InterPro" id="IPR017328">
    <property type="entry name" value="Sirtuin_class_I"/>
</dbReference>
<feature type="binding site" evidence="11 12">
    <location>
        <position position="182"/>
    </location>
    <ligand>
        <name>Zn(2+)</name>
        <dbReference type="ChEBI" id="CHEBI:29105"/>
    </ligand>
</feature>
<dbReference type="STRING" id="50990.A0A4Y7Q3D6"/>
<evidence type="ECO:0000256" key="11">
    <source>
        <dbReference type="PIRSR" id="PIRSR037938-3"/>
    </source>
</evidence>
<evidence type="ECO:0000256" key="5">
    <source>
        <dbReference type="ARBA" id="ARBA00022833"/>
    </source>
</evidence>
<dbReference type="PIRSF" id="PIRSF037938">
    <property type="entry name" value="SIR2_euk"/>
    <property type="match status" value="1"/>
</dbReference>
<accession>A0A4Y7Q3D6</accession>
<feature type="compositionally biased region" description="Basic and acidic residues" evidence="13">
    <location>
        <begin position="397"/>
        <end position="413"/>
    </location>
</feature>
<evidence type="ECO:0000256" key="8">
    <source>
        <dbReference type="PIRNR" id="PIRNR037938"/>
    </source>
</evidence>
<dbReference type="CDD" id="cd01408">
    <property type="entry name" value="SIRT1"/>
    <property type="match status" value="1"/>
</dbReference>
<feature type="region of interest" description="Disordered" evidence="13">
    <location>
        <begin position="291"/>
        <end position="325"/>
    </location>
</feature>
<evidence type="ECO:0000313" key="15">
    <source>
        <dbReference type="EMBL" id="TDL22163.1"/>
    </source>
</evidence>
<feature type="binding site" evidence="10">
    <location>
        <begin position="53"/>
        <end position="55"/>
    </location>
    <ligand>
        <name>NAD(+)</name>
        <dbReference type="ChEBI" id="CHEBI:57540"/>
    </ligand>
</feature>
<evidence type="ECO:0000256" key="7">
    <source>
        <dbReference type="ARBA" id="ARBA00023128"/>
    </source>
</evidence>
<dbReference type="GO" id="GO:0008270">
    <property type="term" value="F:zinc ion binding"/>
    <property type="evidence" value="ECO:0007669"/>
    <property type="project" value="UniProtKB-UniRule"/>
</dbReference>
<reference evidence="15 16" key="1">
    <citation type="submission" date="2018-06" db="EMBL/GenBank/DDBJ databases">
        <title>A transcriptomic atlas of mushroom development highlights an independent origin of complex multicellularity.</title>
        <authorList>
            <consortium name="DOE Joint Genome Institute"/>
            <person name="Krizsan K."/>
            <person name="Almasi E."/>
            <person name="Merenyi Z."/>
            <person name="Sahu N."/>
            <person name="Viragh M."/>
            <person name="Koszo T."/>
            <person name="Mondo S."/>
            <person name="Kiss B."/>
            <person name="Balint B."/>
            <person name="Kues U."/>
            <person name="Barry K."/>
            <person name="Hegedus J.C."/>
            <person name="Henrissat B."/>
            <person name="Johnson J."/>
            <person name="Lipzen A."/>
            <person name="Ohm R."/>
            <person name="Nagy I."/>
            <person name="Pangilinan J."/>
            <person name="Yan J."/>
            <person name="Xiong Y."/>
            <person name="Grigoriev I.V."/>
            <person name="Hibbett D.S."/>
            <person name="Nagy L.G."/>
        </authorList>
    </citation>
    <scope>NUCLEOTIDE SEQUENCE [LARGE SCALE GENOMIC DNA]</scope>
    <source>
        <strain evidence="15 16">SZMC22713</strain>
    </source>
</reference>
<dbReference type="SUPFAM" id="SSF52467">
    <property type="entry name" value="DHS-like NAD/FAD-binding domain"/>
    <property type="match status" value="1"/>
</dbReference>
<dbReference type="PROSITE" id="PS50305">
    <property type="entry name" value="SIRTUIN"/>
    <property type="match status" value="1"/>
</dbReference>
<dbReference type="GO" id="GO:0017136">
    <property type="term" value="F:histone deacetylase activity, NAD-dependent"/>
    <property type="evidence" value="ECO:0007669"/>
    <property type="project" value="InterPro"/>
</dbReference>
<dbReference type="InterPro" id="IPR026591">
    <property type="entry name" value="Sirtuin_cat_small_dom_sf"/>
</dbReference>
<dbReference type="InterPro" id="IPR003000">
    <property type="entry name" value="Sirtuin"/>
</dbReference>
<dbReference type="InterPro" id="IPR050134">
    <property type="entry name" value="NAD-dep_sirtuin_deacylases"/>
</dbReference>
<dbReference type="PANTHER" id="PTHR11085">
    <property type="entry name" value="NAD-DEPENDENT PROTEIN DEACYLASE SIRTUIN-5, MITOCHONDRIAL-RELATED"/>
    <property type="match status" value="1"/>
</dbReference>
<dbReference type="AlphaFoldDB" id="A0A4Y7Q3D6"/>
<proteinExistence type="inferred from homology"/>
<evidence type="ECO:0000313" key="16">
    <source>
        <dbReference type="Proteomes" id="UP000294933"/>
    </source>
</evidence>
<keyword evidence="5 8" id="KW-0862">Zinc</keyword>
<feature type="binding site" evidence="10">
    <location>
        <position position="263"/>
    </location>
    <ligand>
        <name>NAD(+)</name>
        <dbReference type="ChEBI" id="CHEBI:57540"/>
    </ligand>
</feature>
<dbReference type="Pfam" id="PF02146">
    <property type="entry name" value="SIR2"/>
    <property type="match status" value="1"/>
</dbReference>
<dbReference type="InterPro" id="IPR029035">
    <property type="entry name" value="DHS-like_NAD/FAD-binding_dom"/>
</dbReference>
<dbReference type="InterPro" id="IPR026590">
    <property type="entry name" value="Ssirtuin_cat_dom"/>
</dbReference>
<comment type="catalytic activity">
    <reaction evidence="8">
        <text>N(6)-acetyl-L-lysyl-[protein] + NAD(+) + H2O = 2''-O-acetyl-ADP-D-ribose + nicotinamide + L-lysyl-[protein]</text>
        <dbReference type="Rhea" id="RHEA:43636"/>
        <dbReference type="Rhea" id="RHEA-COMP:9752"/>
        <dbReference type="Rhea" id="RHEA-COMP:10731"/>
        <dbReference type="ChEBI" id="CHEBI:15377"/>
        <dbReference type="ChEBI" id="CHEBI:17154"/>
        <dbReference type="ChEBI" id="CHEBI:29969"/>
        <dbReference type="ChEBI" id="CHEBI:57540"/>
        <dbReference type="ChEBI" id="CHEBI:61930"/>
        <dbReference type="ChEBI" id="CHEBI:83767"/>
        <dbReference type="EC" id="2.3.1.286"/>
    </reaction>
</comment>
<comment type="cofactor">
    <cofactor evidence="11">
        <name>Zn(2+)</name>
        <dbReference type="ChEBI" id="CHEBI:29105"/>
    </cofactor>
    <text evidence="11">Binds 1 zinc ion per subunit.</text>
</comment>
<feature type="binding site" evidence="11 12">
    <location>
        <position position="156"/>
    </location>
    <ligand>
        <name>Zn(2+)</name>
        <dbReference type="ChEBI" id="CHEBI:29105"/>
    </ligand>
</feature>
<gene>
    <name evidence="15" type="ORF">BD410DRAFT_788872</name>
</gene>
<keyword evidence="16" id="KW-1185">Reference proteome</keyword>
<feature type="compositionally biased region" description="Polar residues" evidence="13">
    <location>
        <begin position="414"/>
        <end position="424"/>
    </location>
</feature>
<comment type="subcellular location">
    <subcellularLocation>
        <location evidence="1">Mitochondrion</location>
    </subcellularLocation>
</comment>
<dbReference type="VEuPathDB" id="FungiDB:BD410DRAFT_788872"/>
<evidence type="ECO:0000256" key="12">
    <source>
        <dbReference type="PROSITE-ProRule" id="PRU00236"/>
    </source>
</evidence>
<keyword evidence="4 8" id="KW-0479">Metal-binding</keyword>
<evidence type="ECO:0000256" key="3">
    <source>
        <dbReference type="ARBA" id="ARBA00022679"/>
    </source>
</evidence>